<reference evidence="1" key="1">
    <citation type="submission" date="2021-06" db="EMBL/GenBank/DDBJ databases">
        <authorList>
            <person name="Kallberg Y."/>
            <person name="Tangrot J."/>
            <person name="Rosling A."/>
        </authorList>
    </citation>
    <scope>NUCLEOTIDE SEQUENCE</scope>
    <source>
        <strain evidence="1">MA461A</strain>
    </source>
</reference>
<dbReference type="EMBL" id="CAJVQC010006275">
    <property type="protein sequence ID" value="CAG8565022.1"/>
    <property type="molecule type" value="Genomic_DNA"/>
</dbReference>
<gene>
    <name evidence="1" type="ORF">RPERSI_LOCUS4522</name>
</gene>
<comment type="caution">
    <text evidence="1">The sequence shown here is derived from an EMBL/GenBank/DDBJ whole genome shotgun (WGS) entry which is preliminary data.</text>
</comment>
<organism evidence="1 2">
    <name type="scientific">Racocetra persica</name>
    <dbReference type="NCBI Taxonomy" id="160502"/>
    <lineage>
        <taxon>Eukaryota</taxon>
        <taxon>Fungi</taxon>
        <taxon>Fungi incertae sedis</taxon>
        <taxon>Mucoromycota</taxon>
        <taxon>Glomeromycotina</taxon>
        <taxon>Glomeromycetes</taxon>
        <taxon>Diversisporales</taxon>
        <taxon>Gigasporaceae</taxon>
        <taxon>Racocetra</taxon>
    </lineage>
</organism>
<protein>
    <submittedName>
        <fullName evidence="1">28667_t:CDS:1</fullName>
    </submittedName>
</protein>
<dbReference type="Proteomes" id="UP000789920">
    <property type="component" value="Unassembled WGS sequence"/>
</dbReference>
<accession>A0ACA9M3K2</accession>
<keyword evidence="2" id="KW-1185">Reference proteome</keyword>
<proteinExistence type="predicted"/>
<sequence length="227" mass="26595">MVAETLEEMTRYGKTEELPEIKVTKIAVHPDAVFTSQSLSSLIKTALTLHYTQLNYYITKENLFDIMNESHMPDFESSKISQRLKKDQAFCSYQYDSLNSEKLLNNEKYITKETSLDIMNEKSILNHKSELFDSTKMNLISILNDQDSNDQDFYYCQYDKLNFENIYYNDNISLTKDDQCSAMELVPSQYSTMDLMPFQYTTTNLIPFQYSTTDSMLFQNNQILLLE</sequence>
<name>A0ACA9M3K2_9GLOM</name>
<evidence type="ECO:0000313" key="1">
    <source>
        <dbReference type="EMBL" id="CAG8565022.1"/>
    </source>
</evidence>
<evidence type="ECO:0000313" key="2">
    <source>
        <dbReference type="Proteomes" id="UP000789920"/>
    </source>
</evidence>